<feature type="region of interest" description="Disordered" evidence="10">
    <location>
        <begin position="34"/>
        <end position="59"/>
    </location>
</feature>
<evidence type="ECO:0000313" key="13">
    <source>
        <dbReference type="Proteomes" id="UP000232875"/>
    </source>
</evidence>
<dbReference type="InterPro" id="IPR018490">
    <property type="entry name" value="cNMP-bd_dom_sf"/>
</dbReference>
<dbReference type="GO" id="GO:0005829">
    <property type="term" value="C:cytosol"/>
    <property type="evidence" value="ECO:0007669"/>
    <property type="project" value="TreeGrafter"/>
</dbReference>
<dbReference type="GO" id="GO:0005952">
    <property type="term" value="C:cAMP-dependent protein kinase complex"/>
    <property type="evidence" value="ECO:0007669"/>
    <property type="project" value="InterPro"/>
</dbReference>
<feature type="binding site" evidence="9">
    <location>
        <position position="276"/>
    </location>
    <ligand>
        <name>3',5'-cyclic AMP</name>
        <dbReference type="ChEBI" id="CHEBI:58165"/>
        <label>2</label>
    </ligand>
</feature>
<name>A0A2N1J9Z8_9BASI</name>
<dbReference type="AlphaFoldDB" id="A0A2N1J9Z8"/>
<reference evidence="12 13" key="1">
    <citation type="submission" date="2017-10" db="EMBL/GenBank/DDBJ databases">
        <title>A novel species of cold-tolerant Malassezia isolated from bats.</title>
        <authorList>
            <person name="Lorch J.M."/>
            <person name="Palmer J.M."/>
            <person name="Vanderwolf K.J."/>
            <person name="Schmidt K.Z."/>
            <person name="Verant M.L."/>
            <person name="Weller T.J."/>
            <person name="Blehert D.S."/>
        </authorList>
    </citation>
    <scope>NUCLEOTIDE SEQUENCE [LARGE SCALE GENOMIC DNA]</scope>
    <source>
        <strain evidence="12 13">NWHC:44797-103</strain>
    </source>
</reference>
<keyword evidence="5" id="KW-0677">Repeat</keyword>
<dbReference type="Gene3D" id="2.60.120.10">
    <property type="entry name" value="Jelly Rolls"/>
    <property type="match status" value="2"/>
</dbReference>
<dbReference type="STRING" id="2020962.A0A2N1J9Z8"/>
<proteinExistence type="inferred from homology"/>
<evidence type="ECO:0000256" key="4">
    <source>
        <dbReference type="ARBA" id="ARBA00022566"/>
    </source>
</evidence>
<evidence type="ECO:0000256" key="3">
    <source>
        <dbReference type="ARBA" id="ARBA00022553"/>
    </source>
</evidence>
<keyword evidence="7 8" id="KW-0114">cAMP</keyword>
<dbReference type="PRINTS" id="PR00103">
    <property type="entry name" value="CAMPKINASE"/>
</dbReference>
<feature type="binding site" evidence="9">
    <location>
        <position position="164"/>
    </location>
    <ligand>
        <name>3',5'-cyclic AMP</name>
        <dbReference type="ChEBI" id="CHEBI:58165"/>
        <label>1</label>
    </ligand>
</feature>
<dbReference type="PROSITE" id="PS50042">
    <property type="entry name" value="CNMP_BINDING_3"/>
    <property type="match status" value="2"/>
</dbReference>
<dbReference type="SUPFAM" id="SSF51206">
    <property type="entry name" value="cAMP-binding domain-like"/>
    <property type="match status" value="2"/>
</dbReference>
<evidence type="ECO:0000256" key="6">
    <source>
        <dbReference type="ARBA" id="ARBA00022741"/>
    </source>
</evidence>
<evidence type="ECO:0000256" key="9">
    <source>
        <dbReference type="PIRSR" id="PIRSR000548-1"/>
    </source>
</evidence>
<dbReference type="PROSITE" id="PS00889">
    <property type="entry name" value="CNMP_BINDING_2"/>
    <property type="match status" value="1"/>
</dbReference>
<comment type="subunit">
    <text evidence="8">Tetramer, composed of 2 regulatory (R) and 2 catalytic (C) subunits. In the presence of cAMP it dissociates into 2 active monomeric C subunits and an R dimer.</text>
</comment>
<organism evidence="12 13">
    <name type="scientific">Malassezia vespertilionis</name>
    <dbReference type="NCBI Taxonomy" id="2020962"/>
    <lineage>
        <taxon>Eukaryota</taxon>
        <taxon>Fungi</taxon>
        <taxon>Dikarya</taxon>
        <taxon>Basidiomycota</taxon>
        <taxon>Ustilaginomycotina</taxon>
        <taxon>Malasseziomycetes</taxon>
        <taxon>Malasseziales</taxon>
        <taxon>Malasseziaceae</taxon>
        <taxon>Malassezia</taxon>
    </lineage>
</organism>
<keyword evidence="6 8" id="KW-0547">Nucleotide-binding</keyword>
<evidence type="ECO:0000256" key="7">
    <source>
        <dbReference type="ARBA" id="ARBA00023149"/>
    </source>
</evidence>
<keyword evidence="13" id="KW-1185">Reference proteome</keyword>
<feature type="binding site" evidence="9">
    <location>
        <position position="155"/>
    </location>
    <ligand>
        <name>3',5'-cyclic AMP</name>
        <dbReference type="ChEBI" id="CHEBI:58165"/>
        <label>1</label>
    </ligand>
</feature>
<evidence type="ECO:0000256" key="2">
    <source>
        <dbReference type="ARBA" id="ARBA00020355"/>
    </source>
</evidence>
<keyword evidence="3" id="KW-0597">Phosphoprotein</keyword>
<dbReference type="SMART" id="SM00100">
    <property type="entry name" value="cNMP"/>
    <property type="match status" value="2"/>
</dbReference>
<evidence type="ECO:0000256" key="5">
    <source>
        <dbReference type="ARBA" id="ARBA00022737"/>
    </source>
</evidence>
<dbReference type="GO" id="GO:0034236">
    <property type="term" value="F:protein kinase A catalytic subunit binding"/>
    <property type="evidence" value="ECO:0007669"/>
    <property type="project" value="TreeGrafter"/>
</dbReference>
<dbReference type="CDD" id="cd00038">
    <property type="entry name" value="CAP_ED"/>
    <property type="match status" value="2"/>
</dbReference>
<dbReference type="PROSITE" id="PS00888">
    <property type="entry name" value="CNMP_BINDING_1"/>
    <property type="match status" value="2"/>
</dbReference>
<keyword evidence="4 8" id="KW-0116">cAMP-binding</keyword>
<dbReference type="Proteomes" id="UP000232875">
    <property type="component" value="Unassembled WGS sequence"/>
</dbReference>
<dbReference type="PANTHER" id="PTHR11635:SF152">
    <property type="entry name" value="CAMP-DEPENDENT PROTEIN KINASE TYPE I REGULATORY SUBUNIT-RELATED"/>
    <property type="match status" value="1"/>
</dbReference>
<comment type="similarity">
    <text evidence="1 8">Belongs to the cAMP-dependent kinase regulatory chain family.</text>
</comment>
<dbReference type="PANTHER" id="PTHR11635">
    <property type="entry name" value="CAMP-DEPENDENT PROTEIN KINASE REGULATORY CHAIN"/>
    <property type="match status" value="1"/>
</dbReference>
<dbReference type="OrthoDB" id="417078at2759"/>
<feature type="domain" description="Cyclic nucleotide-binding" evidence="11">
    <location>
        <begin position="208"/>
        <end position="331"/>
    </location>
</feature>
<feature type="binding site" evidence="9">
    <location>
        <position position="285"/>
    </location>
    <ligand>
        <name>3',5'-cyclic AMP</name>
        <dbReference type="ChEBI" id="CHEBI:58165"/>
        <label>2</label>
    </ligand>
</feature>
<evidence type="ECO:0000256" key="1">
    <source>
        <dbReference type="ARBA" id="ARBA00005753"/>
    </source>
</evidence>
<dbReference type="InterPro" id="IPR050503">
    <property type="entry name" value="cAMP-dep_PK_reg_su-like"/>
</dbReference>
<dbReference type="InterPro" id="IPR000595">
    <property type="entry name" value="cNMP-bd_dom"/>
</dbReference>
<dbReference type="InterPro" id="IPR012198">
    <property type="entry name" value="cAMP_dep_PK_reg_su"/>
</dbReference>
<dbReference type="GO" id="GO:0030552">
    <property type="term" value="F:cAMP binding"/>
    <property type="evidence" value="ECO:0007669"/>
    <property type="project" value="UniProtKB-KW"/>
</dbReference>
<evidence type="ECO:0000259" key="11">
    <source>
        <dbReference type="PROSITE" id="PS50042"/>
    </source>
</evidence>
<sequence length="357" mass="39889">MAPNLWASYAERDGVDPSFPRGFDLARRTSVSAESMSSAVMERGESMTRSKSQVPKTENQEARLRAAVLENFIFRSLEPEQYQVALQAMDEEHHEAGDIVIKQGDQGQYFYIVERGNLDVYMQPPHMSAAEALAAPADQLGKKVLSYGPGATFGELALMYMQPRAASVVMTTPGTLWKLDRIAFRTILTELNMDRRMMLKSFLKQVPLLQHLSDAERLRILDAIEIRDYKSDEVIVREGDIGTHFYVIVNGLAEVHKANDAGQPLTMLRRGDYFGELALMRSEPRAATVIVSELSPNKVLRVATLEENAFTRLLGPLTGIMARYAETHYGGPEDDVAAQRAQLHLPLTEHRPGSPRS</sequence>
<dbReference type="GO" id="GO:0004862">
    <property type="term" value="F:cAMP-dependent protein kinase inhibitor activity"/>
    <property type="evidence" value="ECO:0007669"/>
    <property type="project" value="TreeGrafter"/>
</dbReference>
<dbReference type="EMBL" id="KZ454991">
    <property type="protein sequence ID" value="PKI83377.1"/>
    <property type="molecule type" value="Genomic_DNA"/>
</dbReference>
<dbReference type="InterPro" id="IPR014710">
    <property type="entry name" value="RmlC-like_jellyroll"/>
</dbReference>
<gene>
    <name evidence="12" type="ORF">MVES_002689</name>
</gene>
<dbReference type="GO" id="GO:0005634">
    <property type="term" value="C:nucleus"/>
    <property type="evidence" value="ECO:0007669"/>
    <property type="project" value="TreeGrafter"/>
</dbReference>
<protein>
    <recommendedName>
        <fullName evidence="2 8">cAMP-dependent protein kinase regulatory subunit</fullName>
    </recommendedName>
</protein>
<evidence type="ECO:0000256" key="8">
    <source>
        <dbReference type="PIRNR" id="PIRNR000548"/>
    </source>
</evidence>
<dbReference type="InterPro" id="IPR018488">
    <property type="entry name" value="cNMP-bd_CS"/>
</dbReference>
<dbReference type="Pfam" id="PF00027">
    <property type="entry name" value="cNMP_binding"/>
    <property type="match status" value="2"/>
</dbReference>
<evidence type="ECO:0000313" key="12">
    <source>
        <dbReference type="EMBL" id="PKI83377.1"/>
    </source>
</evidence>
<evidence type="ECO:0000256" key="10">
    <source>
        <dbReference type="SAM" id="MobiDB-lite"/>
    </source>
</evidence>
<dbReference type="PIRSF" id="PIRSF000548">
    <property type="entry name" value="PK_regulatory"/>
    <property type="match status" value="1"/>
</dbReference>
<accession>A0A2N1J9Z8</accession>
<feature type="domain" description="Cyclic nucleotide-binding" evidence="11">
    <location>
        <begin position="73"/>
        <end position="205"/>
    </location>
</feature>